<reference evidence="9 10" key="1">
    <citation type="submission" date="2020-08" db="EMBL/GenBank/DDBJ databases">
        <title>Cohnella phylogeny.</title>
        <authorList>
            <person name="Dunlap C."/>
        </authorList>
    </citation>
    <scope>NUCLEOTIDE SEQUENCE [LARGE SCALE GENOMIC DNA]</scope>
    <source>
        <strain evidence="9 10">DSM 25239</strain>
    </source>
</reference>
<dbReference type="SUPFAM" id="SSF161098">
    <property type="entry name" value="MetI-like"/>
    <property type="match status" value="1"/>
</dbReference>
<accession>A0A841TXJ7</accession>
<comment type="caution">
    <text evidence="9">The sequence shown here is derived from an EMBL/GenBank/DDBJ whole genome shotgun (WGS) entry which is preliminary data.</text>
</comment>
<keyword evidence="4 7" id="KW-0812">Transmembrane</keyword>
<evidence type="ECO:0000256" key="5">
    <source>
        <dbReference type="ARBA" id="ARBA00022989"/>
    </source>
</evidence>
<evidence type="ECO:0000256" key="1">
    <source>
        <dbReference type="ARBA" id="ARBA00004651"/>
    </source>
</evidence>
<evidence type="ECO:0000256" key="4">
    <source>
        <dbReference type="ARBA" id="ARBA00022692"/>
    </source>
</evidence>
<dbReference type="InterPro" id="IPR035906">
    <property type="entry name" value="MetI-like_sf"/>
</dbReference>
<dbReference type="GO" id="GO:0005886">
    <property type="term" value="C:plasma membrane"/>
    <property type="evidence" value="ECO:0007669"/>
    <property type="project" value="UniProtKB-SubCell"/>
</dbReference>
<dbReference type="Gene3D" id="1.10.3720.10">
    <property type="entry name" value="MetI-like"/>
    <property type="match status" value="1"/>
</dbReference>
<feature type="transmembrane region" description="Helical" evidence="7">
    <location>
        <begin position="253"/>
        <end position="272"/>
    </location>
</feature>
<evidence type="ECO:0000256" key="7">
    <source>
        <dbReference type="RuleBase" id="RU363032"/>
    </source>
</evidence>
<name>A0A841TXJ7_9BACL</name>
<keyword evidence="10" id="KW-1185">Reference proteome</keyword>
<sequence>MREAAAALTFLGPSLAGFLLFYLVPFGAVVYYSFVDAPIEGRFVGFGNYRTLWESGSFRKAFGNSIAFAGVGVPILFAVSLGLALLLSRAVPLRRTFRTAFLLPLVVPVASIALVWQALFHWDGAINGLLAKWGQSPVDWMNSRWSFAVMVLAYVWKNAGYNLILFLAGLANIPTELREAASIDGAGPWRRFRSITWPGLAPVSFFVVVMSIVASFKVFRETYMVAGSYPNDAIYTLQHFMNNSFQNLDYPKLTSAAVLLALVIGAAVYILFRAERHAREVSE</sequence>
<evidence type="ECO:0000313" key="9">
    <source>
        <dbReference type="EMBL" id="MBB6690863.1"/>
    </source>
</evidence>
<gene>
    <name evidence="9" type="ORF">H7B90_05540</name>
</gene>
<feature type="transmembrane region" description="Helical" evidence="7">
    <location>
        <begin position="145"/>
        <end position="168"/>
    </location>
</feature>
<evidence type="ECO:0000313" key="10">
    <source>
        <dbReference type="Proteomes" id="UP000553776"/>
    </source>
</evidence>
<dbReference type="InterPro" id="IPR000515">
    <property type="entry name" value="MetI-like"/>
</dbReference>
<proteinExistence type="inferred from homology"/>
<evidence type="ECO:0000259" key="8">
    <source>
        <dbReference type="PROSITE" id="PS50928"/>
    </source>
</evidence>
<evidence type="ECO:0000256" key="6">
    <source>
        <dbReference type="ARBA" id="ARBA00023136"/>
    </source>
</evidence>
<evidence type="ECO:0000256" key="2">
    <source>
        <dbReference type="ARBA" id="ARBA00022448"/>
    </source>
</evidence>
<dbReference type="Pfam" id="PF00528">
    <property type="entry name" value="BPD_transp_1"/>
    <property type="match status" value="1"/>
</dbReference>
<dbReference type="Proteomes" id="UP000553776">
    <property type="component" value="Unassembled WGS sequence"/>
</dbReference>
<dbReference type="PANTHER" id="PTHR30193:SF37">
    <property type="entry name" value="INNER MEMBRANE ABC TRANSPORTER PERMEASE PROTEIN YCJO"/>
    <property type="match status" value="1"/>
</dbReference>
<feature type="transmembrane region" description="Helical" evidence="7">
    <location>
        <begin position="199"/>
        <end position="219"/>
    </location>
</feature>
<keyword evidence="6 7" id="KW-0472">Membrane</keyword>
<dbReference type="AlphaFoldDB" id="A0A841TXJ7"/>
<dbReference type="PROSITE" id="PS50928">
    <property type="entry name" value="ABC_TM1"/>
    <property type="match status" value="1"/>
</dbReference>
<feature type="domain" description="ABC transmembrane type-1" evidence="8">
    <location>
        <begin position="62"/>
        <end position="272"/>
    </location>
</feature>
<keyword evidence="3" id="KW-1003">Cell membrane</keyword>
<keyword evidence="2 7" id="KW-0813">Transport</keyword>
<dbReference type="GO" id="GO:0055085">
    <property type="term" value="P:transmembrane transport"/>
    <property type="evidence" value="ECO:0007669"/>
    <property type="project" value="InterPro"/>
</dbReference>
<feature type="transmembrane region" description="Helical" evidence="7">
    <location>
        <begin position="66"/>
        <end position="87"/>
    </location>
</feature>
<organism evidence="9 10">
    <name type="scientific">Cohnella xylanilytica</name>
    <dbReference type="NCBI Taxonomy" id="557555"/>
    <lineage>
        <taxon>Bacteria</taxon>
        <taxon>Bacillati</taxon>
        <taxon>Bacillota</taxon>
        <taxon>Bacilli</taxon>
        <taxon>Bacillales</taxon>
        <taxon>Paenibacillaceae</taxon>
        <taxon>Cohnella</taxon>
    </lineage>
</organism>
<comment type="subcellular location">
    <subcellularLocation>
        <location evidence="1 7">Cell membrane</location>
        <topology evidence="1 7">Multi-pass membrane protein</topology>
    </subcellularLocation>
</comment>
<dbReference type="PANTHER" id="PTHR30193">
    <property type="entry name" value="ABC TRANSPORTER PERMEASE PROTEIN"/>
    <property type="match status" value="1"/>
</dbReference>
<dbReference type="CDD" id="cd06261">
    <property type="entry name" value="TM_PBP2"/>
    <property type="match status" value="1"/>
</dbReference>
<protein>
    <submittedName>
        <fullName evidence="9">Sugar ABC transporter permease</fullName>
    </submittedName>
</protein>
<keyword evidence="5 7" id="KW-1133">Transmembrane helix</keyword>
<evidence type="ECO:0000256" key="3">
    <source>
        <dbReference type="ARBA" id="ARBA00022475"/>
    </source>
</evidence>
<dbReference type="InterPro" id="IPR051393">
    <property type="entry name" value="ABC_transporter_permease"/>
</dbReference>
<dbReference type="EMBL" id="JACJVR010000019">
    <property type="protein sequence ID" value="MBB6690863.1"/>
    <property type="molecule type" value="Genomic_DNA"/>
</dbReference>
<comment type="similarity">
    <text evidence="7">Belongs to the binding-protein-dependent transport system permease family.</text>
</comment>
<feature type="transmembrane region" description="Helical" evidence="7">
    <location>
        <begin position="99"/>
        <end position="119"/>
    </location>
</feature>